<feature type="region of interest" description="Disordered" evidence="1">
    <location>
        <begin position="322"/>
        <end position="371"/>
    </location>
</feature>
<comment type="caution">
    <text evidence="2">The sequence shown here is derived from an EMBL/GenBank/DDBJ whole genome shotgun (WGS) entry which is preliminary data.</text>
</comment>
<protein>
    <submittedName>
        <fullName evidence="2">Uncharacterized protein</fullName>
    </submittedName>
</protein>
<dbReference type="EMBL" id="CAVNYO010000110">
    <property type="protein sequence ID" value="CAK5266744.1"/>
    <property type="molecule type" value="Genomic_DNA"/>
</dbReference>
<proteinExistence type="predicted"/>
<gene>
    <name evidence="2" type="ORF">MYCIT1_LOCUS8671</name>
</gene>
<accession>A0AAD2GZ10</accession>
<dbReference type="Proteomes" id="UP001295794">
    <property type="component" value="Unassembled WGS sequence"/>
</dbReference>
<feature type="region of interest" description="Disordered" evidence="1">
    <location>
        <begin position="46"/>
        <end position="71"/>
    </location>
</feature>
<dbReference type="AlphaFoldDB" id="A0AAD2GZ10"/>
<sequence>MDWRAAPMHLPIPRTPPPAISPAQLGTPAADWAENTTAILGGTREALPQCATPDPQFPGAYPGDGEDDARDETGEMLREAARALLPVGLAEYLGVSEEPAAKPEPAELQASASQTFDTPLPTPDVLSPLLPPAPAPSRQQTSASVITTASSPSAVGGMYSEASSMFSSSGTLSVDEGYALLGSTSTLATSQAEQNGDRPLQGGDDRLGVGGVDDFHGGPVPIGSAPFTPIPPVEHEGQYFPLTVSPESVTTVTPAVSGDRATEHEHGGSTNQAVFTKHDGVQVSPPDASHTVLLNEAEEKELDSVTALNEEKMGQDMNADALSPLIPVPSVSRKGVDTTAAEQDAPGPEVEDGRDEMEGSPGAHRKITKRRSRFVEKMKVLGEKIQLGSH</sequence>
<feature type="region of interest" description="Disordered" evidence="1">
    <location>
        <begin position="1"/>
        <end position="26"/>
    </location>
</feature>
<organism evidence="2 3">
    <name type="scientific">Mycena citricolor</name>
    <dbReference type="NCBI Taxonomy" id="2018698"/>
    <lineage>
        <taxon>Eukaryota</taxon>
        <taxon>Fungi</taxon>
        <taxon>Dikarya</taxon>
        <taxon>Basidiomycota</taxon>
        <taxon>Agaricomycotina</taxon>
        <taxon>Agaricomycetes</taxon>
        <taxon>Agaricomycetidae</taxon>
        <taxon>Agaricales</taxon>
        <taxon>Marasmiineae</taxon>
        <taxon>Mycenaceae</taxon>
        <taxon>Mycena</taxon>
    </lineage>
</organism>
<keyword evidence="3" id="KW-1185">Reference proteome</keyword>
<name>A0AAD2GZ10_9AGAR</name>
<evidence type="ECO:0000256" key="1">
    <source>
        <dbReference type="SAM" id="MobiDB-lite"/>
    </source>
</evidence>
<reference evidence="2" key="1">
    <citation type="submission" date="2023-11" db="EMBL/GenBank/DDBJ databases">
        <authorList>
            <person name="De Vega J J."/>
            <person name="De Vega J J."/>
        </authorList>
    </citation>
    <scope>NUCLEOTIDE SEQUENCE</scope>
</reference>
<evidence type="ECO:0000313" key="2">
    <source>
        <dbReference type="EMBL" id="CAK5266744.1"/>
    </source>
</evidence>
<feature type="region of interest" description="Disordered" evidence="1">
    <location>
        <begin position="99"/>
        <end position="145"/>
    </location>
</feature>
<evidence type="ECO:0000313" key="3">
    <source>
        <dbReference type="Proteomes" id="UP001295794"/>
    </source>
</evidence>